<evidence type="ECO:0000256" key="1">
    <source>
        <dbReference type="SAM" id="MobiDB-lite"/>
    </source>
</evidence>
<proteinExistence type="predicted"/>
<protein>
    <submittedName>
        <fullName evidence="2">Uncharacterized protein</fullName>
    </submittedName>
</protein>
<evidence type="ECO:0000313" key="2">
    <source>
        <dbReference type="EMBL" id="PIQ68113.1"/>
    </source>
</evidence>
<dbReference type="AlphaFoldDB" id="A0A2H0KBZ2"/>
<comment type="caution">
    <text evidence="2">The sequence shown here is derived from an EMBL/GenBank/DDBJ whole genome shotgun (WGS) entry which is preliminary data.</text>
</comment>
<dbReference type="Proteomes" id="UP000229342">
    <property type="component" value="Unassembled WGS sequence"/>
</dbReference>
<evidence type="ECO:0000313" key="3">
    <source>
        <dbReference type="Proteomes" id="UP000229342"/>
    </source>
</evidence>
<dbReference type="EMBL" id="PCVG01000079">
    <property type="protein sequence ID" value="PIQ68113.1"/>
    <property type="molecule type" value="Genomic_DNA"/>
</dbReference>
<gene>
    <name evidence="2" type="ORF">COV91_05770</name>
</gene>
<sequence>MQKVFGDSDGNGQKDGRFSDGNVPNTNWNDDKFYLDNGYQPDKANPNLRARVEVSRTRGALCSFLRIDNPAVCFFRYDHQLFREPKIGLFICDDQLPFSPYQMFQHLYLYSQ</sequence>
<name>A0A2H0KBZ2_9BACT</name>
<organism evidence="2 3">
    <name type="scientific">Candidatus Taylorbacteria bacterium CG11_big_fil_rev_8_21_14_0_20_46_11</name>
    <dbReference type="NCBI Taxonomy" id="1975025"/>
    <lineage>
        <taxon>Bacteria</taxon>
        <taxon>Candidatus Tayloriibacteriota</taxon>
    </lineage>
</organism>
<reference evidence="2 3" key="1">
    <citation type="submission" date="2017-09" db="EMBL/GenBank/DDBJ databases">
        <title>Depth-based differentiation of microbial function through sediment-hosted aquifers and enrichment of novel symbionts in the deep terrestrial subsurface.</title>
        <authorList>
            <person name="Probst A.J."/>
            <person name="Ladd B."/>
            <person name="Jarett J.K."/>
            <person name="Geller-Mcgrath D.E."/>
            <person name="Sieber C.M."/>
            <person name="Emerson J.B."/>
            <person name="Anantharaman K."/>
            <person name="Thomas B.C."/>
            <person name="Malmstrom R."/>
            <person name="Stieglmeier M."/>
            <person name="Klingl A."/>
            <person name="Woyke T."/>
            <person name="Ryan C.M."/>
            <person name="Banfield J.F."/>
        </authorList>
    </citation>
    <scope>NUCLEOTIDE SEQUENCE [LARGE SCALE GENOMIC DNA]</scope>
    <source>
        <strain evidence="2">CG11_big_fil_rev_8_21_14_0_20_46_11</strain>
    </source>
</reference>
<feature type="region of interest" description="Disordered" evidence="1">
    <location>
        <begin position="1"/>
        <end position="29"/>
    </location>
</feature>
<accession>A0A2H0KBZ2</accession>